<proteinExistence type="predicted"/>
<dbReference type="OrthoDB" id="2937441at2"/>
<comment type="caution">
    <text evidence="2">The sequence shown here is derived from an EMBL/GenBank/DDBJ whole genome shotgun (WGS) entry which is preliminary data.</text>
</comment>
<evidence type="ECO:0000256" key="1">
    <source>
        <dbReference type="SAM" id="Phobius"/>
    </source>
</evidence>
<reference evidence="2 3" key="1">
    <citation type="submission" date="2014-06" db="EMBL/GenBank/DDBJ databases">
        <title>Draft genome sequence of Bacillus gaemokensis JCM 15801 (MCCC 1A00707).</title>
        <authorList>
            <person name="Lai Q."/>
            <person name="Liu Y."/>
            <person name="Shao Z."/>
        </authorList>
    </citation>
    <scope>NUCLEOTIDE SEQUENCE [LARGE SCALE GENOMIC DNA]</scope>
    <source>
        <strain evidence="2 3">JCM 15801</strain>
    </source>
</reference>
<gene>
    <name evidence="2" type="ORF">BAGA_29715</name>
</gene>
<keyword evidence="3" id="KW-1185">Reference proteome</keyword>
<dbReference type="RefSeq" id="WP_033679175.1">
    <property type="nucleotide sequence ID" value="NZ_JOTM01000096.1"/>
</dbReference>
<dbReference type="EMBL" id="JOTM01000096">
    <property type="protein sequence ID" value="KEK20357.1"/>
    <property type="molecule type" value="Genomic_DNA"/>
</dbReference>
<keyword evidence="1" id="KW-1133">Transmembrane helix</keyword>
<feature type="transmembrane region" description="Helical" evidence="1">
    <location>
        <begin position="15"/>
        <end position="36"/>
    </location>
</feature>
<keyword evidence="1" id="KW-0812">Transmembrane</keyword>
<protein>
    <submittedName>
        <fullName evidence="2">Uncharacterized protein</fullName>
    </submittedName>
</protein>
<keyword evidence="1" id="KW-0472">Membrane</keyword>
<accession>A0A073K1N5</accession>
<sequence>MNTLVMKSSQNKKELLGILALGTVMGAIVLIANMGLSFNISNLVPSISYAAALTGCYKARKAWKAGKGIKKALTVFMSWNVVGIVVSVLGDAAISYLLDNHIEMLAKH</sequence>
<feature type="transmembrane region" description="Helical" evidence="1">
    <location>
        <begin position="72"/>
        <end position="98"/>
    </location>
</feature>
<evidence type="ECO:0000313" key="3">
    <source>
        <dbReference type="Proteomes" id="UP000027778"/>
    </source>
</evidence>
<dbReference type="AlphaFoldDB" id="A0A073K1N5"/>
<organism evidence="2 3">
    <name type="scientific">Bacillus gaemokensis</name>
    <dbReference type="NCBI Taxonomy" id="574375"/>
    <lineage>
        <taxon>Bacteria</taxon>
        <taxon>Bacillati</taxon>
        <taxon>Bacillota</taxon>
        <taxon>Bacilli</taxon>
        <taxon>Bacillales</taxon>
        <taxon>Bacillaceae</taxon>
        <taxon>Bacillus</taxon>
        <taxon>Bacillus cereus group</taxon>
    </lineage>
</organism>
<dbReference type="STRING" id="574375.AZF08_21760"/>
<dbReference type="Proteomes" id="UP000027778">
    <property type="component" value="Unassembled WGS sequence"/>
</dbReference>
<name>A0A073K1N5_9BACI</name>
<evidence type="ECO:0000313" key="2">
    <source>
        <dbReference type="EMBL" id="KEK20357.1"/>
    </source>
</evidence>